<dbReference type="Pfam" id="PF04845">
    <property type="entry name" value="PurA"/>
    <property type="match status" value="2"/>
</dbReference>
<comment type="caution">
    <text evidence="4">The sequence shown here is derived from an EMBL/GenBank/DDBJ whole genome shotgun (WGS) entry which is preliminary data.</text>
</comment>
<evidence type="ECO:0000256" key="1">
    <source>
        <dbReference type="ARBA" id="ARBA00009251"/>
    </source>
</evidence>
<evidence type="ECO:0000256" key="3">
    <source>
        <dbReference type="SAM" id="MobiDB-lite"/>
    </source>
</evidence>
<protein>
    <recommendedName>
        <fullName evidence="6">Transcription factor Pur-alpha 1</fullName>
    </recommendedName>
</protein>
<dbReference type="GO" id="GO:0000977">
    <property type="term" value="F:RNA polymerase II transcription regulatory region sequence-specific DNA binding"/>
    <property type="evidence" value="ECO:0007669"/>
    <property type="project" value="InterPro"/>
</dbReference>
<keyword evidence="2" id="KW-0238">DNA-binding</keyword>
<feature type="compositionally biased region" description="Polar residues" evidence="3">
    <location>
        <begin position="282"/>
        <end position="297"/>
    </location>
</feature>
<reference evidence="4" key="1">
    <citation type="submission" date="2020-12" db="EMBL/GenBank/DDBJ databases">
        <authorList>
            <person name="Iha C."/>
        </authorList>
    </citation>
    <scope>NUCLEOTIDE SEQUENCE</scope>
</reference>
<gene>
    <name evidence="4" type="ORF">OSTQU699_LOCUS8782</name>
</gene>
<dbReference type="FunFam" id="3.10.450.700:FF:000002">
    <property type="entry name" value="Transcription factor Pur-alpha 1"/>
    <property type="match status" value="1"/>
</dbReference>
<keyword evidence="5" id="KW-1185">Reference proteome</keyword>
<evidence type="ECO:0000256" key="2">
    <source>
        <dbReference type="ARBA" id="ARBA00023125"/>
    </source>
</evidence>
<evidence type="ECO:0000313" key="5">
    <source>
        <dbReference type="Proteomes" id="UP000708148"/>
    </source>
</evidence>
<name>A0A8S1J7X4_9CHLO</name>
<sequence length="297" mass="31720">MDSALDGISHGDKELCSETLRVESKLFYLDLKENTRGCYLKVSEKGNNRERSTIIVPSSGIPWFVELFHYYAGGTNENGTLVNKELPIENKVFFFDVGENPRGKFLRVSESGAGPRGRSSLIIPSGGAGLTGWSSFRDTLSRILAAEGQLSGQVAPPIDHPTFQDQVSVAGSQKVVGPGPSPPALVSAENGSQILRVGQKRFFLDPGANHRGQFVRITEAIGPDRNSIIIPCQALPEFQEAVRLCFEGLKLSLQDMPVGGAVMPAAGLPLQHESGIAGVPNSMPSGLHQSSPSGLQA</sequence>
<proteinExistence type="inferred from homology"/>
<evidence type="ECO:0008006" key="6">
    <source>
        <dbReference type="Google" id="ProtNLM"/>
    </source>
</evidence>
<dbReference type="PANTHER" id="PTHR12611">
    <property type="entry name" value="PUR-TRANSCRIPTIONAL ACTIVATOR"/>
    <property type="match status" value="1"/>
</dbReference>
<comment type="similarity">
    <text evidence="1">Belongs to the PUR DNA-binding protein family.</text>
</comment>
<dbReference type="Gene3D" id="3.10.450.700">
    <property type="match status" value="3"/>
</dbReference>
<evidence type="ECO:0000313" key="4">
    <source>
        <dbReference type="EMBL" id="CAD7703425.1"/>
    </source>
</evidence>
<dbReference type="OrthoDB" id="523901at2759"/>
<organism evidence="4 5">
    <name type="scientific">Ostreobium quekettii</name>
    <dbReference type="NCBI Taxonomy" id="121088"/>
    <lineage>
        <taxon>Eukaryota</taxon>
        <taxon>Viridiplantae</taxon>
        <taxon>Chlorophyta</taxon>
        <taxon>core chlorophytes</taxon>
        <taxon>Ulvophyceae</taxon>
        <taxon>TCBD clade</taxon>
        <taxon>Bryopsidales</taxon>
        <taxon>Ostreobineae</taxon>
        <taxon>Ostreobiaceae</taxon>
        <taxon>Ostreobium</taxon>
    </lineage>
</organism>
<dbReference type="InterPro" id="IPR006628">
    <property type="entry name" value="PUR-bd_fam"/>
</dbReference>
<dbReference type="GO" id="GO:0005634">
    <property type="term" value="C:nucleus"/>
    <property type="evidence" value="ECO:0007669"/>
    <property type="project" value="TreeGrafter"/>
</dbReference>
<dbReference type="AlphaFoldDB" id="A0A8S1J7X4"/>
<accession>A0A8S1J7X4</accession>
<dbReference type="SMART" id="SM00712">
    <property type="entry name" value="PUR"/>
    <property type="match status" value="3"/>
</dbReference>
<dbReference type="PANTHER" id="PTHR12611:SF0">
    <property type="entry name" value="PURINE-RICH BINDING PROTEIN-ALPHA, ISOFORM B"/>
    <property type="match status" value="1"/>
</dbReference>
<feature type="region of interest" description="Disordered" evidence="3">
    <location>
        <begin position="276"/>
        <end position="297"/>
    </location>
</feature>
<dbReference type="Proteomes" id="UP000708148">
    <property type="component" value="Unassembled WGS sequence"/>
</dbReference>
<dbReference type="GO" id="GO:0000981">
    <property type="term" value="F:DNA-binding transcription factor activity, RNA polymerase II-specific"/>
    <property type="evidence" value="ECO:0007669"/>
    <property type="project" value="TreeGrafter"/>
</dbReference>
<dbReference type="GO" id="GO:0032422">
    <property type="term" value="F:purine-rich negative regulatory element binding"/>
    <property type="evidence" value="ECO:0007669"/>
    <property type="project" value="InterPro"/>
</dbReference>
<dbReference type="EMBL" id="CAJHUC010002216">
    <property type="protein sequence ID" value="CAD7703425.1"/>
    <property type="molecule type" value="Genomic_DNA"/>
</dbReference>